<evidence type="ECO:0000313" key="2">
    <source>
        <dbReference type="EMBL" id="KAB1210882.1"/>
    </source>
</evidence>
<gene>
    <name evidence="2" type="ORF">CJ030_MR6G019727</name>
</gene>
<evidence type="ECO:0008006" key="4">
    <source>
        <dbReference type="Google" id="ProtNLM"/>
    </source>
</evidence>
<sequence>MENSNGSSHSRNLAHKGSQFLLPPKSTSRCTLPPNASYIANSTVSEGLPEATGGQGRHQRTSSDSFLLDEQPSWLEELLDEPETPICRRHRRSSSDSVAFLDGAAKAFGEDQYKSKNIPVGPPSGPLNSDHNRDLAHYSLYANPKSSDERQSRVWGSSFTSVPGSSALLSSSNGTSFKNTASSFCTPQEHNGVQFQAITKKDGAYLEGSSIKSGFCHPNPSASRTDSKRAKQQFAEQTRIRKLQYIADLERNVEALQARASETKMVEGYGVSAELEFLDQQNLILGMENMALKQRFVNGLRCHPFCLPVVTVEQDMLKREIARLRCLYHQQQQQQKHFTRRRTKSRDPDSQSTDNTIKQKEPDF</sequence>
<protein>
    <recommendedName>
        <fullName evidence="4">BZIP domain-containing protein</fullName>
    </recommendedName>
</protein>
<dbReference type="Proteomes" id="UP000516437">
    <property type="component" value="Chromosome 6"/>
</dbReference>
<name>A0A6A1VDF0_9ROSI</name>
<feature type="region of interest" description="Disordered" evidence="1">
    <location>
        <begin position="113"/>
        <end position="132"/>
    </location>
</feature>
<dbReference type="PANTHER" id="PTHR46835">
    <property type="entry name" value="BASIC-LEUCINE ZIPPER (BZIP) TRANSCRIPTION FACTOR FAMILY PROTEIN-RELATED"/>
    <property type="match status" value="1"/>
</dbReference>
<dbReference type="CDD" id="cd14703">
    <property type="entry name" value="bZIP_plant_RF2"/>
    <property type="match status" value="1"/>
</dbReference>
<dbReference type="AlphaFoldDB" id="A0A6A1VDF0"/>
<dbReference type="GO" id="GO:0003700">
    <property type="term" value="F:DNA-binding transcription factor activity"/>
    <property type="evidence" value="ECO:0007669"/>
    <property type="project" value="InterPro"/>
</dbReference>
<dbReference type="EMBL" id="RXIC02000024">
    <property type="protein sequence ID" value="KAB1210882.1"/>
    <property type="molecule type" value="Genomic_DNA"/>
</dbReference>
<feature type="region of interest" description="Disordered" evidence="1">
    <location>
        <begin position="335"/>
        <end position="364"/>
    </location>
</feature>
<accession>A0A6A1VDF0</accession>
<reference evidence="2 3" key="1">
    <citation type="journal article" date="2019" name="Plant Biotechnol. J.">
        <title>The red bayberry genome and genetic basis of sex determination.</title>
        <authorList>
            <person name="Jia H.M."/>
            <person name="Jia H.J."/>
            <person name="Cai Q.L."/>
            <person name="Wang Y."/>
            <person name="Zhao H.B."/>
            <person name="Yang W.F."/>
            <person name="Wang G.Y."/>
            <person name="Li Y.H."/>
            <person name="Zhan D.L."/>
            <person name="Shen Y.T."/>
            <person name="Niu Q.F."/>
            <person name="Chang L."/>
            <person name="Qiu J."/>
            <person name="Zhao L."/>
            <person name="Xie H.B."/>
            <person name="Fu W.Y."/>
            <person name="Jin J."/>
            <person name="Li X.W."/>
            <person name="Jiao Y."/>
            <person name="Zhou C.C."/>
            <person name="Tu T."/>
            <person name="Chai C.Y."/>
            <person name="Gao J.L."/>
            <person name="Fan L.J."/>
            <person name="van de Weg E."/>
            <person name="Wang J.Y."/>
            <person name="Gao Z.S."/>
        </authorList>
    </citation>
    <scope>NUCLEOTIDE SEQUENCE [LARGE SCALE GENOMIC DNA]</scope>
    <source>
        <tissue evidence="2">Leaves</tissue>
    </source>
</reference>
<dbReference type="OrthoDB" id="1878267at2759"/>
<feature type="compositionally biased region" description="Polar residues" evidence="1">
    <location>
        <begin position="1"/>
        <end position="11"/>
    </location>
</feature>
<proteinExistence type="predicted"/>
<dbReference type="InterPro" id="IPR044797">
    <property type="entry name" value="At4g06598-like"/>
</dbReference>
<evidence type="ECO:0000313" key="3">
    <source>
        <dbReference type="Proteomes" id="UP000516437"/>
    </source>
</evidence>
<dbReference type="GO" id="GO:0005634">
    <property type="term" value="C:nucleus"/>
    <property type="evidence" value="ECO:0007669"/>
    <property type="project" value="UniProtKB-ARBA"/>
</dbReference>
<evidence type="ECO:0000256" key="1">
    <source>
        <dbReference type="SAM" id="MobiDB-lite"/>
    </source>
</evidence>
<keyword evidence="3" id="KW-1185">Reference proteome</keyword>
<feature type="region of interest" description="Disordered" evidence="1">
    <location>
        <begin position="1"/>
        <end position="65"/>
    </location>
</feature>
<organism evidence="2 3">
    <name type="scientific">Morella rubra</name>
    <name type="common">Chinese bayberry</name>
    <dbReference type="NCBI Taxonomy" id="262757"/>
    <lineage>
        <taxon>Eukaryota</taxon>
        <taxon>Viridiplantae</taxon>
        <taxon>Streptophyta</taxon>
        <taxon>Embryophyta</taxon>
        <taxon>Tracheophyta</taxon>
        <taxon>Spermatophyta</taxon>
        <taxon>Magnoliopsida</taxon>
        <taxon>eudicotyledons</taxon>
        <taxon>Gunneridae</taxon>
        <taxon>Pentapetalae</taxon>
        <taxon>rosids</taxon>
        <taxon>fabids</taxon>
        <taxon>Fagales</taxon>
        <taxon>Myricaceae</taxon>
        <taxon>Morella</taxon>
    </lineage>
</organism>
<comment type="caution">
    <text evidence="2">The sequence shown here is derived from an EMBL/GenBank/DDBJ whole genome shotgun (WGS) entry which is preliminary data.</text>
</comment>
<dbReference type="PANTHER" id="PTHR46835:SF2">
    <property type="entry name" value="BZIP TRANSCRIPTION FACTOR"/>
    <property type="match status" value="1"/>
</dbReference>
<dbReference type="InterPro" id="IPR044759">
    <property type="entry name" value="bZIP_RF2"/>
</dbReference>